<dbReference type="AlphaFoldDB" id="A0A0G4JX57"/>
<evidence type="ECO:0000313" key="1">
    <source>
        <dbReference type="EMBL" id="CPR18046.1"/>
    </source>
</evidence>
<gene>
    <name evidence="2" type="ORF">BIY26_10450</name>
    <name evidence="1" type="ORF">BN1221_02993</name>
</gene>
<evidence type="ECO:0000313" key="4">
    <source>
        <dbReference type="Proteomes" id="UP000285972"/>
    </source>
</evidence>
<dbReference type="RefSeq" id="WP_048637957.1">
    <property type="nucleotide sequence ID" value="NZ_CGIG01000001.1"/>
</dbReference>
<dbReference type="OrthoDB" id="9131875at2"/>
<reference evidence="1" key="2">
    <citation type="submission" date="2015-01" db="EMBL/GenBank/DDBJ databases">
        <authorList>
            <person name="Xiang T."/>
            <person name="Song Y."/>
            <person name="Huang L."/>
            <person name="Wang B."/>
            <person name="Wu P."/>
        </authorList>
    </citation>
    <scope>NUCLEOTIDE SEQUENCE [LARGE SCALE GENOMIC DNA]</scope>
    <source>
        <strain evidence="1">OBR1</strain>
    </source>
</reference>
<dbReference type="EMBL" id="CGIG01000001">
    <property type="protein sequence ID" value="CPR18046.1"/>
    <property type="molecule type" value="Genomic_DNA"/>
</dbReference>
<keyword evidence="3" id="KW-1185">Reference proteome</keyword>
<dbReference type="KEGG" id="bgj:AWC36_02460"/>
<dbReference type="GeneID" id="70905637"/>
<reference evidence="2 4" key="3">
    <citation type="submission" date="2016-09" db="EMBL/GenBank/DDBJ databases">
        <authorList>
            <person name="Doonan J."/>
            <person name="Pachebat J.A."/>
            <person name="Golyshin P.N."/>
            <person name="Denman S."/>
            <person name="Mcdonald J.E."/>
        </authorList>
    </citation>
    <scope>NUCLEOTIDE SEQUENCE [LARGE SCALE GENOMIC DNA]</scope>
    <source>
        <strain evidence="2 4">FRB141</strain>
    </source>
</reference>
<evidence type="ECO:0008006" key="5">
    <source>
        <dbReference type="Google" id="ProtNLM"/>
    </source>
</evidence>
<dbReference type="Proteomes" id="UP000285972">
    <property type="component" value="Unassembled WGS sequence"/>
</dbReference>
<dbReference type="STRING" id="1109412.BN1221_02993"/>
<proteinExistence type="predicted"/>
<dbReference type="EMBL" id="MJLX01000024">
    <property type="protein sequence ID" value="RLM24429.1"/>
    <property type="molecule type" value="Genomic_DNA"/>
</dbReference>
<sequence length="108" mass="12080">MESEELSGLMMLRRFVTVEHHIPGRIRLRFTNRLIPSLGKGKLEKLEALCHPDNTLRSYSLNTHTGSLLLEYDAKQINPAVLTQLFGADDIAAQHALEQLVQSLSPSS</sequence>
<evidence type="ECO:0000313" key="2">
    <source>
        <dbReference type="EMBL" id="RLM24429.1"/>
    </source>
</evidence>
<name>A0A0G4JX57_9GAMM</name>
<dbReference type="Proteomes" id="UP000044377">
    <property type="component" value="Unassembled WGS sequence"/>
</dbReference>
<dbReference type="Pfam" id="PF19991">
    <property type="entry name" value="HMA_2"/>
    <property type="match status" value="1"/>
</dbReference>
<protein>
    <recommendedName>
        <fullName evidence="5">Cation transporter</fullName>
    </recommendedName>
</protein>
<reference evidence="3" key="1">
    <citation type="submission" date="2015-01" db="EMBL/GenBank/DDBJ databases">
        <authorList>
            <person name="Paterson Steve"/>
        </authorList>
    </citation>
    <scope>NUCLEOTIDE SEQUENCE [LARGE SCALE GENOMIC DNA]</scope>
    <source>
        <strain evidence="3">OBR1</strain>
    </source>
</reference>
<accession>A0A0G4JX57</accession>
<evidence type="ECO:0000313" key="3">
    <source>
        <dbReference type="Proteomes" id="UP000044377"/>
    </source>
</evidence>
<organism evidence="1 3">
    <name type="scientific">Brenneria goodwinii</name>
    <dbReference type="NCBI Taxonomy" id="1109412"/>
    <lineage>
        <taxon>Bacteria</taxon>
        <taxon>Pseudomonadati</taxon>
        <taxon>Pseudomonadota</taxon>
        <taxon>Gammaproteobacteria</taxon>
        <taxon>Enterobacterales</taxon>
        <taxon>Pectobacteriaceae</taxon>
        <taxon>Brenneria</taxon>
    </lineage>
</organism>